<comment type="cofactor">
    <cofactor evidence="6">
        <name>Mg(2+)</name>
        <dbReference type="ChEBI" id="CHEBI:18420"/>
    </cofactor>
</comment>
<dbReference type="GO" id="GO:0030272">
    <property type="term" value="F:5-formyltetrahydrofolate cyclo-ligase activity"/>
    <property type="evidence" value="ECO:0007669"/>
    <property type="project" value="UniProtKB-EC"/>
</dbReference>
<keyword evidence="6" id="KW-0460">Magnesium</keyword>
<dbReference type="AlphaFoldDB" id="A0A4C1YDW3"/>
<dbReference type="PANTHER" id="PTHR23407">
    <property type="entry name" value="ATPASE INHIBITOR/5-FORMYLTETRAHYDROFOLATE CYCLO-LIGASE"/>
    <property type="match status" value="1"/>
</dbReference>
<dbReference type="Pfam" id="PF01812">
    <property type="entry name" value="5-FTHF_cyc-lig"/>
    <property type="match status" value="1"/>
</dbReference>
<dbReference type="GO" id="GO:0005524">
    <property type="term" value="F:ATP binding"/>
    <property type="evidence" value="ECO:0007669"/>
    <property type="project" value="UniProtKB-KW"/>
</dbReference>
<dbReference type="OrthoDB" id="2015992at2759"/>
<sequence length="292" mass="31701">MDSVNGKTGRRTIREETVTAAHGQSTPKRSYKCIVDVLDWDRISDGKGSGRWKRKKGSGPPELSFAGRNASAEAVTLRPSSVREAHVDHDIYLFSARSLDGQSARAMTSCSPEPAKARLREEVSARLAALAPDQRTAQSTILFEKLTKHNRYVSASRIALYLSTEREVDTAAILQHAWDCRKTVFLPQYAGGHMHMIKVVAQDDKGSALDTREDALETGGLDLVITPGVAFSRSGARLGHGGGYYDRFLRRARAAGAPPYALALAFSCQLRAEADIPMAAGDEPVDEVVTAC</sequence>
<accession>A0A4C1YDW3</accession>
<dbReference type="EC" id="6.3.3.2" evidence="5 6"/>
<feature type="region of interest" description="Disordered" evidence="7">
    <location>
        <begin position="1"/>
        <end position="25"/>
    </location>
</feature>
<comment type="similarity">
    <text evidence="1 6">Belongs to the 5-formyltetrahydrofolate cyclo-ligase family.</text>
</comment>
<evidence type="ECO:0000256" key="4">
    <source>
        <dbReference type="ARBA" id="ARBA00036539"/>
    </source>
</evidence>
<evidence type="ECO:0000256" key="6">
    <source>
        <dbReference type="RuleBase" id="RU361279"/>
    </source>
</evidence>
<dbReference type="InterPro" id="IPR037171">
    <property type="entry name" value="NagB/RpiA_transferase-like"/>
</dbReference>
<dbReference type="Proteomes" id="UP000299102">
    <property type="component" value="Unassembled WGS sequence"/>
</dbReference>
<evidence type="ECO:0000256" key="5">
    <source>
        <dbReference type="ARBA" id="ARBA00038966"/>
    </source>
</evidence>
<keyword evidence="3 6" id="KW-0067">ATP-binding</keyword>
<keyword evidence="8" id="KW-0436">Ligase</keyword>
<evidence type="ECO:0000256" key="3">
    <source>
        <dbReference type="ARBA" id="ARBA00022840"/>
    </source>
</evidence>
<dbReference type="InterPro" id="IPR002698">
    <property type="entry name" value="FTHF_cligase"/>
</dbReference>
<comment type="catalytic activity">
    <reaction evidence="4 6">
        <text>(6S)-5-formyl-5,6,7,8-tetrahydrofolate + ATP = (6R)-5,10-methenyltetrahydrofolate + ADP + phosphate</text>
        <dbReference type="Rhea" id="RHEA:10488"/>
        <dbReference type="ChEBI" id="CHEBI:30616"/>
        <dbReference type="ChEBI" id="CHEBI:43474"/>
        <dbReference type="ChEBI" id="CHEBI:57455"/>
        <dbReference type="ChEBI" id="CHEBI:57457"/>
        <dbReference type="ChEBI" id="CHEBI:456216"/>
        <dbReference type="EC" id="6.3.3.2"/>
    </reaction>
</comment>
<dbReference type="Gene3D" id="3.40.50.10420">
    <property type="entry name" value="NagB/RpiA/CoA transferase-like"/>
    <property type="match status" value="1"/>
</dbReference>
<proteinExistence type="inferred from homology"/>
<keyword evidence="9" id="KW-1185">Reference proteome</keyword>
<dbReference type="STRING" id="151549.A0A4C1YDW3"/>
<dbReference type="PANTHER" id="PTHR23407:SF1">
    <property type="entry name" value="5-FORMYLTETRAHYDROFOLATE CYCLO-LIGASE"/>
    <property type="match status" value="1"/>
</dbReference>
<dbReference type="EMBL" id="BGZK01001177">
    <property type="protein sequence ID" value="GBP73533.1"/>
    <property type="molecule type" value="Genomic_DNA"/>
</dbReference>
<dbReference type="SUPFAM" id="SSF100950">
    <property type="entry name" value="NagB/RpiA/CoA transferase-like"/>
    <property type="match status" value="1"/>
</dbReference>
<name>A0A4C1YDW3_EUMVA</name>
<dbReference type="GO" id="GO:0046872">
    <property type="term" value="F:metal ion binding"/>
    <property type="evidence" value="ECO:0007669"/>
    <property type="project" value="UniProtKB-KW"/>
</dbReference>
<dbReference type="GO" id="GO:0005739">
    <property type="term" value="C:mitochondrion"/>
    <property type="evidence" value="ECO:0007669"/>
    <property type="project" value="TreeGrafter"/>
</dbReference>
<reference evidence="8 9" key="1">
    <citation type="journal article" date="2019" name="Commun. Biol.">
        <title>The bagworm genome reveals a unique fibroin gene that provides high tensile strength.</title>
        <authorList>
            <person name="Kono N."/>
            <person name="Nakamura H."/>
            <person name="Ohtoshi R."/>
            <person name="Tomita M."/>
            <person name="Numata K."/>
            <person name="Arakawa K."/>
        </authorList>
    </citation>
    <scope>NUCLEOTIDE SEQUENCE [LARGE SCALE GENOMIC DNA]</scope>
</reference>
<dbReference type="InterPro" id="IPR024185">
    <property type="entry name" value="FTHF_cligase-like_sf"/>
</dbReference>
<dbReference type="GO" id="GO:0009396">
    <property type="term" value="P:folic acid-containing compound biosynthetic process"/>
    <property type="evidence" value="ECO:0007669"/>
    <property type="project" value="TreeGrafter"/>
</dbReference>
<evidence type="ECO:0000313" key="9">
    <source>
        <dbReference type="Proteomes" id="UP000299102"/>
    </source>
</evidence>
<evidence type="ECO:0000256" key="1">
    <source>
        <dbReference type="ARBA" id="ARBA00010638"/>
    </source>
</evidence>
<evidence type="ECO:0000256" key="7">
    <source>
        <dbReference type="SAM" id="MobiDB-lite"/>
    </source>
</evidence>
<keyword evidence="6" id="KW-0479">Metal-binding</keyword>
<protein>
    <recommendedName>
        <fullName evidence="5 6">5-formyltetrahydrofolate cyclo-ligase</fullName>
        <ecNumber evidence="5 6">6.3.3.2</ecNumber>
    </recommendedName>
</protein>
<comment type="caution">
    <text evidence="8">The sequence shown here is derived from an EMBL/GenBank/DDBJ whole genome shotgun (WGS) entry which is preliminary data.</text>
</comment>
<dbReference type="NCBIfam" id="TIGR02727">
    <property type="entry name" value="MTHFS_bact"/>
    <property type="match status" value="1"/>
</dbReference>
<keyword evidence="2 6" id="KW-0547">Nucleotide-binding</keyword>
<evidence type="ECO:0000256" key="2">
    <source>
        <dbReference type="ARBA" id="ARBA00022741"/>
    </source>
</evidence>
<gene>
    <name evidence="8" type="primary">Mthfs</name>
    <name evidence="8" type="ORF">EVAR_89193_1</name>
</gene>
<organism evidence="8 9">
    <name type="scientific">Eumeta variegata</name>
    <name type="common">Bagworm moth</name>
    <name type="synonym">Eumeta japonica</name>
    <dbReference type="NCBI Taxonomy" id="151549"/>
    <lineage>
        <taxon>Eukaryota</taxon>
        <taxon>Metazoa</taxon>
        <taxon>Ecdysozoa</taxon>
        <taxon>Arthropoda</taxon>
        <taxon>Hexapoda</taxon>
        <taxon>Insecta</taxon>
        <taxon>Pterygota</taxon>
        <taxon>Neoptera</taxon>
        <taxon>Endopterygota</taxon>
        <taxon>Lepidoptera</taxon>
        <taxon>Glossata</taxon>
        <taxon>Ditrysia</taxon>
        <taxon>Tineoidea</taxon>
        <taxon>Psychidae</taxon>
        <taxon>Oiketicinae</taxon>
        <taxon>Eumeta</taxon>
    </lineage>
</organism>
<evidence type="ECO:0000313" key="8">
    <source>
        <dbReference type="EMBL" id="GBP73533.1"/>
    </source>
</evidence>
<dbReference type="GO" id="GO:0035999">
    <property type="term" value="P:tetrahydrofolate interconversion"/>
    <property type="evidence" value="ECO:0007669"/>
    <property type="project" value="TreeGrafter"/>
</dbReference>